<dbReference type="AlphaFoldDB" id="A0A9W9W084"/>
<dbReference type="GO" id="GO:0005886">
    <property type="term" value="C:plasma membrane"/>
    <property type="evidence" value="ECO:0007669"/>
    <property type="project" value="UniProtKB-SubCell"/>
</dbReference>
<gene>
    <name evidence="8" type="ORF">N7509_008113</name>
</gene>
<organism evidence="8 9">
    <name type="scientific">Penicillium cosmopolitanum</name>
    <dbReference type="NCBI Taxonomy" id="1131564"/>
    <lineage>
        <taxon>Eukaryota</taxon>
        <taxon>Fungi</taxon>
        <taxon>Dikarya</taxon>
        <taxon>Ascomycota</taxon>
        <taxon>Pezizomycotina</taxon>
        <taxon>Eurotiomycetes</taxon>
        <taxon>Eurotiomycetidae</taxon>
        <taxon>Eurotiales</taxon>
        <taxon>Aspergillaceae</taxon>
        <taxon>Penicillium</taxon>
    </lineage>
</organism>
<evidence type="ECO:0000256" key="4">
    <source>
        <dbReference type="ARBA" id="ARBA00022622"/>
    </source>
</evidence>
<comment type="similarity">
    <text evidence="2">Belongs to the glycosyl hydrolase 16 family.</text>
</comment>
<dbReference type="Proteomes" id="UP001147747">
    <property type="component" value="Unassembled WGS sequence"/>
</dbReference>
<dbReference type="RefSeq" id="XP_056488301.1">
    <property type="nucleotide sequence ID" value="XM_056632750.1"/>
</dbReference>
<comment type="subcellular location">
    <subcellularLocation>
        <location evidence="1">Cell membrane</location>
        <topology evidence="1">Lipid-anchor</topology>
        <topology evidence="1">GPI-anchor</topology>
    </subcellularLocation>
</comment>
<keyword evidence="4" id="KW-0472">Membrane</keyword>
<dbReference type="SUPFAM" id="SSF49899">
    <property type="entry name" value="Concanavalin A-like lectins/glucanases"/>
    <property type="match status" value="1"/>
</dbReference>
<evidence type="ECO:0000256" key="5">
    <source>
        <dbReference type="ARBA" id="ARBA00023288"/>
    </source>
</evidence>
<accession>A0A9W9W084</accession>
<feature type="region of interest" description="Disordered" evidence="6">
    <location>
        <begin position="1"/>
        <end position="52"/>
    </location>
</feature>
<feature type="domain" description="GH16" evidence="7">
    <location>
        <begin position="136"/>
        <end position="437"/>
    </location>
</feature>
<evidence type="ECO:0000256" key="1">
    <source>
        <dbReference type="ARBA" id="ARBA00004609"/>
    </source>
</evidence>
<keyword evidence="4" id="KW-0325">Glycoprotein</keyword>
<reference evidence="8" key="2">
    <citation type="journal article" date="2023" name="IMA Fungus">
        <title>Comparative genomic study of the Penicillium genus elucidates a diverse pangenome and 15 lateral gene transfer events.</title>
        <authorList>
            <person name="Petersen C."/>
            <person name="Sorensen T."/>
            <person name="Nielsen M.R."/>
            <person name="Sondergaard T.E."/>
            <person name="Sorensen J.L."/>
            <person name="Fitzpatrick D.A."/>
            <person name="Frisvad J.C."/>
            <person name="Nielsen K.L."/>
        </authorList>
    </citation>
    <scope>NUCLEOTIDE SEQUENCE</scope>
    <source>
        <strain evidence="8">IBT 29677</strain>
    </source>
</reference>
<evidence type="ECO:0000256" key="2">
    <source>
        <dbReference type="ARBA" id="ARBA00006865"/>
    </source>
</evidence>
<evidence type="ECO:0000256" key="6">
    <source>
        <dbReference type="SAM" id="MobiDB-lite"/>
    </source>
</evidence>
<dbReference type="GO" id="GO:0005975">
    <property type="term" value="P:carbohydrate metabolic process"/>
    <property type="evidence" value="ECO:0007669"/>
    <property type="project" value="InterPro"/>
</dbReference>
<evidence type="ECO:0000256" key="3">
    <source>
        <dbReference type="ARBA" id="ARBA00022475"/>
    </source>
</evidence>
<evidence type="ECO:0000259" key="7">
    <source>
        <dbReference type="PROSITE" id="PS51762"/>
    </source>
</evidence>
<dbReference type="GO" id="GO:0004553">
    <property type="term" value="F:hydrolase activity, hydrolyzing O-glycosyl compounds"/>
    <property type="evidence" value="ECO:0007669"/>
    <property type="project" value="InterPro"/>
</dbReference>
<keyword evidence="5" id="KW-0449">Lipoprotein</keyword>
<dbReference type="InterPro" id="IPR013320">
    <property type="entry name" value="ConA-like_dom_sf"/>
</dbReference>
<dbReference type="PANTHER" id="PTHR10963:SF55">
    <property type="entry name" value="GLYCOSIDE HYDROLASE FAMILY 16 PROTEIN"/>
    <property type="match status" value="1"/>
</dbReference>
<keyword evidence="9" id="KW-1185">Reference proteome</keyword>
<dbReference type="EMBL" id="JAPZBU010000008">
    <property type="protein sequence ID" value="KAJ5392623.1"/>
    <property type="molecule type" value="Genomic_DNA"/>
</dbReference>
<sequence>METTETTTEHIRALHNPFSTPPQFATPIGSIRSRRPDSADNGHTARPRRRFRSSRLTGEFEKPWLEDGKRKPNWDSIIFYTCCAIALCVSGYICWSEYEKVPRHDWCMILDEDFKTLDTAVWNHEVQLNGFGTGSFDWTTTDPENSYVDAEGLHIVPTLTLESTHYTEAELLNNTVLNLTADGTCTYSEQRVSTLADWSACEVRSNDTSGQILNPVRSARLTTKGKKSIKYGRVEVVAKLAKGDWLWPAIWMMPEDSVYGEWPKSGEIDIIEARGNDAETYSWATIFTSDWGAQRTKYSEGYHTYGLEWTEDYMFTWLDGRLRQILYFDFTKNENMWTYGDFAGSTVNKTVPSDPWSQTGRKNTPFDQEFYLILNVAVGGTNNYFPDQMDGKPWVDASESAMKEFYLAQSSWLPSWGTPEERGMIVKSVKMWELGACA</sequence>
<dbReference type="OrthoDB" id="4781at2759"/>
<protein>
    <recommendedName>
        <fullName evidence="7">GH16 domain-containing protein</fullName>
    </recommendedName>
</protein>
<dbReference type="InterPro" id="IPR050546">
    <property type="entry name" value="Glycosyl_Hydrlase_16"/>
</dbReference>
<evidence type="ECO:0000313" key="8">
    <source>
        <dbReference type="EMBL" id="KAJ5392623.1"/>
    </source>
</evidence>
<dbReference type="GO" id="GO:0098552">
    <property type="term" value="C:side of membrane"/>
    <property type="evidence" value="ECO:0007669"/>
    <property type="project" value="UniProtKB-KW"/>
</dbReference>
<proteinExistence type="inferred from homology"/>
<evidence type="ECO:0000313" key="9">
    <source>
        <dbReference type="Proteomes" id="UP001147747"/>
    </source>
</evidence>
<dbReference type="Pfam" id="PF00722">
    <property type="entry name" value="Glyco_hydro_16"/>
    <property type="match status" value="1"/>
</dbReference>
<reference evidence="8" key="1">
    <citation type="submission" date="2022-12" db="EMBL/GenBank/DDBJ databases">
        <authorList>
            <person name="Petersen C."/>
        </authorList>
    </citation>
    <scope>NUCLEOTIDE SEQUENCE</scope>
    <source>
        <strain evidence="8">IBT 29677</strain>
    </source>
</reference>
<dbReference type="PANTHER" id="PTHR10963">
    <property type="entry name" value="GLYCOSYL HYDROLASE-RELATED"/>
    <property type="match status" value="1"/>
</dbReference>
<comment type="caution">
    <text evidence="8">The sequence shown here is derived from an EMBL/GenBank/DDBJ whole genome shotgun (WGS) entry which is preliminary data.</text>
</comment>
<keyword evidence="3" id="KW-1003">Cell membrane</keyword>
<dbReference type="PROSITE" id="PS51762">
    <property type="entry name" value="GH16_2"/>
    <property type="match status" value="1"/>
</dbReference>
<dbReference type="GeneID" id="81371730"/>
<name>A0A9W9W084_9EURO</name>
<dbReference type="InterPro" id="IPR000757">
    <property type="entry name" value="Beta-glucanase-like"/>
</dbReference>
<dbReference type="Gene3D" id="2.60.120.200">
    <property type="match status" value="1"/>
</dbReference>
<keyword evidence="4" id="KW-0336">GPI-anchor</keyword>